<dbReference type="GO" id="GO:0032956">
    <property type="term" value="P:regulation of actin cytoskeleton organization"/>
    <property type="evidence" value="ECO:0007669"/>
    <property type="project" value="TreeGrafter"/>
</dbReference>
<evidence type="ECO:0000259" key="4">
    <source>
        <dbReference type="SMART" id="SM00717"/>
    </source>
</evidence>
<dbReference type="InterPro" id="IPR001680">
    <property type="entry name" value="WD40_rpt"/>
</dbReference>
<comment type="similarity">
    <text evidence="1">Belongs to the WD repeat LST8 family.</text>
</comment>
<dbReference type="InterPro" id="IPR036322">
    <property type="entry name" value="WD40_repeat_dom_sf"/>
</dbReference>
<feature type="compositionally biased region" description="Basic and acidic residues" evidence="3">
    <location>
        <begin position="525"/>
        <end position="545"/>
    </location>
</feature>
<dbReference type="Gene3D" id="2.130.10.10">
    <property type="entry name" value="YVTN repeat-like/Quinoprotein amine dehydrogenase"/>
    <property type="match status" value="1"/>
</dbReference>
<feature type="region of interest" description="Disordered" evidence="3">
    <location>
        <begin position="524"/>
        <end position="548"/>
    </location>
</feature>
<feature type="region of interest" description="Disordered" evidence="3">
    <location>
        <begin position="240"/>
        <end position="324"/>
    </location>
</feature>
<comment type="caution">
    <text evidence="5">The sequence shown here is derived from an EMBL/GenBank/DDBJ whole genome shotgun (WGS) entry which is preliminary data.</text>
</comment>
<gene>
    <name evidence="5" type="ORF">LTR62_007723</name>
</gene>
<dbReference type="GO" id="GO:0031929">
    <property type="term" value="P:TOR signaling"/>
    <property type="evidence" value="ECO:0007669"/>
    <property type="project" value="InterPro"/>
</dbReference>
<evidence type="ECO:0000313" key="5">
    <source>
        <dbReference type="EMBL" id="KAK5108921.1"/>
    </source>
</evidence>
<feature type="compositionally biased region" description="Low complexity" evidence="3">
    <location>
        <begin position="167"/>
        <end position="177"/>
    </location>
</feature>
<accession>A0AAN7TBD6</accession>
<dbReference type="InterPro" id="IPR001005">
    <property type="entry name" value="SANT/Myb"/>
</dbReference>
<dbReference type="SUPFAM" id="SSF46689">
    <property type="entry name" value="Homeodomain-like"/>
    <property type="match status" value="1"/>
</dbReference>
<name>A0AAN7TBD6_9PEZI</name>
<dbReference type="InterPro" id="IPR015943">
    <property type="entry name" value="WD40/YVTN_repeat-like_dom_sf"/>
</dbReference>
<dbReference type="EMBL" id="JAVRRL010000075">
    <property type="protein sequence ID" value="KAK5108921.1"/>
    <property type="molecule type" value="Genomic_DNA"/>
</dbReference>
<feature type="compositionally biased region" description="Basic and acidic residues" evidence="3">
    <location>
        <begin position="34"/>
        <end position="46"/>
    </location>
</feature>
<dbReference type="PANTHER" id="PTHR19842">
    <property type="entry name" value="G BETA-LIKE PROTEIN GBL"/>
    <property type="match status" value="1"/>
</dbReference>
<protein>
    <recommendedName>
        <fullName evidence="4">Myb-like domain-containing protein</fullName>
    </recommendedName>
</protein>
<dbReference type="PROSITE" id="PS50082">
    <property type="entry name" value="WD_REPEATS_2"/>
    <property type="match status" value="1"/>
</dbReference>
<dbReference type="SUPFAM" id="SSF50978">
    <property type="entry name" value="WD40 repeat-like"/>
    <property type="match status" value="1"/>
</dbReference>
<dbReference type="SMART" id="SM00320">
    <property type="entry name" value="WD40"/>
    <property type="match status" value="5"/>
</dbReference>
<dbReference type="PANTHER" id="PTHR19842:SF2">
    <property type="entry name" value="WD REPEAT PROTEIN (AFU_ORTHOLOGUE AFUA_5G04300)"/>
    <property type="match status" value="1"/>
</dbReference>
<feature type="region of interest" description="Disordered" evidence="3">
    <location>
        <begin position="120"/>
        <end position="202"/>
    </location>
</feature>
<evidence type="ECO:0000256" key="1">
    <source>
        <dbReference type="ARBA" id="ARBA00009890"/>
    </source>
</evidence>
<evidence type="ECO:0000313" key="6">
    <source>
        <dbReference type="Proteomes" id="UP001310890"/>
    </source>
</evidence>
<evidence type="ECO:0000256" key="3">
    <source>
        <dbReference type="SAM" id="MobiDB-lite"/>
    </source>
</evidence>
<feature type="region of interest" description="Disordered" evidence="3">
    <location>
        <begin position="1"/>
        <end position="96"/>
    </location>
</feature>
<feature type="compositionally biased region" description="Basic and acidic residues" evidence="3">
    <location>
        <begin position="77"/>
        <end position="87"/>
    </location>
</feature>
<feature type="compositionally biased region" description="Basic and acidic residues" evidence="3">
    <location>
        <begin position="178"/>
        <end position="194"/>
    </location>
</feature>
<proteinExistence type="inferred from homology"/>
<dbReference type="SMART" id="SM00717">
    <property type="entry name" value="SANT"/>
    <property type="match status" value="1"/>
</dbReference>
<feature type="domain" description="Myb-like" evidence="4">
    <location>
        <begin position="403"/>
        <end position="451"/>
    </location>
</feature>
<feature type="compositionally biased region" description="Polar residues" evidence="3">
    <location>
        <begin position="269"/>
        <end position="288"/>
    </location>
</feature>
<dbReference type="InterPro" id="IPR009057">
    <property type="entry name" value="Homeodomain-like_sf"/>
</dbReference>
<feature type="repeat" description="WD" evidence="2">
    <location>
        <begin position="954"/>
        <end position="979"/>
    </location>
</feature>
<dbReference type="GO" id="GO:0031931">
    <property type="term" value="C:TORC1 complex"/>
    <property type="evidence" value="ECO:0007669"/>
    <property type="project" value="InterPro"/>
</dbReference>
<keyword evidence="2" id="KW-0853">WD repeat</keyword>
<reference evidence="5" key="1">
    <citation type="submission" date="2023-08" db="EMBL/GenBank/DDBJ databases">
        <title>Black Yeasts Isolated from many extreme environments.</title>
        <authorList>
            <person name="Coleine C."/>
            <person name="Stajich J.E."/>
            <person name="Selbmann L."/>
        </authorList>
    </citation>
    <scope>NUCLEOTIDE SEQUENCE</scope>
    <source>
        <strain evidence="5">CCFEE 5401</strain>
    </source>
</reference>
<dbReference type="InterPro" id="IPR037588">
    <property type="entry name" value="MLST8"/>
</dbReference>
<evidence type="ECO:0000256" key="2">
    <source>
        <dbReference type="PROSITE-ProRule" id="PRU00221"/>
    </source>
</evidence>
<dbReference type="Pfam" id="PF00400">
    <property type="entry name" value="WD40"/>
    <property type="match status" value="2"/>
</dbReference>
<dbReference type="GO" id="GO:0031932">
    <property type="term" value="C:TORC2 complex"/>
    <property type="evidence" value="ECO:0007669"/>
    <property type="project" value="InterPro"/>
</dbReference>
<feature type="region of interest" description="Disordered" evidence="3">
    <location>
        <begin position="490"/>
        <end position="512"/>
    </location>
</feature>
<organism evidence="5 6">
    <name type="scientific">Meristemomyces frigidus</name>
    <dbReference type="NCBI Taxonomy" id="1508187"/>
    <lineage>
        <taxon>Eukaryota</taxon>
        <taxon>Fungi</taxon>
        <taxon>Dikarya</taxon>
        <taxon>Ascomycota</taxon>
        <taxon>Pezizomycotina</taxon>
        <taxon>Dothideomycetes</taxon>
        <taxon>Dothideomycetidae</taxon>
        <taxon>Mycosphaerellales</taxon>
        <taxon>Teratosphaeriaceae</taxon>
        <taxon>Meristemomyces</taxon>
    </lineage>
</organism>
<dbReference type="Proteomes" id="UP001310890">
    <property type="component" value="Unassembled WGS sequence"/>
</dbReference>
<sequence>MAPAAVVDLTWDSDSDSDASPTKAAKAILSTFQPRRDADGEGDRRNPSLPDHALDPLPQLDCDGSPPVGGMRPFTTLKKDRTSKGDRNSIAATPVDQVEETVISPARNLAWMEQDASAGASGHAVPFSGKSSSDYSRLPINSKGRIDTRDLPGVPTTTGATIRPFTSVKSSRSSTSHSAEDSHVEKSNSHKPLELSEQQRTAQRLKAAIEAARRKRVSKYDGYHAARALSRTAIERISNGSTTTVKAAPQSWPGTSGEPSTDLYKGRTAASSSIIQQPPTSDILSKISNPPKLPAPSNRVWQKRSASSMSSDSGRIQSKRQREEQLNARFSELPRVVMRDSTNGVSMASSGDVSTALGWDNTKAVVVASSGEGAEIRNDNEDHNRTLSARMMTAPVSVVRVRSGRRWTEAENTLLARLKEVHQLPWSRITLYFPGRSSGSVQVQYSNNVKGRYRAAAKQIMVPEIESPSVNTPQGPKSGMKRSTVVKAPFEADIGDHPQTRPRKRGVGPSAVSGFVSWSQVDAGALERAEDTTSHESAADDEPHHRHDRMFANPLSRVLRQRELGRIGSRGWAATHKGTTDETKNHVISGHKPRLHFEATSGDVTCLAWARDGVSFAAGSIAITDDRSMQYNSSRNLVVGDFASTQLQELSEHCVARPSVTDEANVNALHSMRESQDPRLFTTVAAVSFSPNGDKLYTAGSDKMLRVYSTNSNVTGYVCQREIEHQAVVSLLDVSRDGLLATACHTSADGSIRVFDTYSEYAQAWSFSSRRVESALSIFPSALRWGTAPLHRKLVLGGFTSEDNTEDRATVGETALWSAETGQRLELGTITHNVFDVAWNPSASSGSDAFCVAGTPGHGKSFTGRQSVVQCYAPQQNRAKQVLEWDCPAWDINDVLYCPYDDNLIAAGATNGRVYIWDKRFASRDQKALHVLHHGETTNVLDHDKISELTDTGVRFLSWAATSSRLYTGSSDGVVKVWNPYRAADSAHIEDIGTFETAIMSGSFSPDFRNLLIGEERGRINVLSIGADTEDIVAGPSKSFTLHDSRPLLSAESPFAVARGLLESQQIELQHMGTLPKKQAVQGSAYRGPYLKPSAGDWQQAQRAYEQALESQAQLYARRGALNTSQLSHDEPSEVELRSVDQRVEHTQGVLSHLHRRESDFLRLEPAAKAKQKAFHLSKKRRTTREDLAESCKLNCNYFAPWTDSQVPVTDRSEQRIAGALRALPFGHIDLASHTCVDLFKAGLAGPCPHCATPASGSGMTILLKQRCQQRSQQIRARFTGICRSCSAPIISVNTPDATALCERCCFACLRCAQPAQMLSGVDGTELQVCCAMCDEAWEVGALGYELVRNTRNRGFARKNKVKQAQMEAGEDLELAYYHSRWQTD</sequence>